<reference evidence="3 4" key="1">
    <citation type="submission" date="2023-01" db="EMBL/GenBank/DDBJ databases">
        <title>Bacillus changyiensis sp. nov., isolated from a coastal deposit.</title>
        <authorList>
            <person name="Xiao G."/>
            <person name="Lai Q."/>
            <person name="Hu Z."/>
            <person name="Shao Z."/>
        </authorList>
    </citation>
    <scope>NUCLEOTIDE SEQUENCE [LARGE SCALE GENOMIC DNA]</scope>
    <source>
        <strain evidence="3 4">CLL-7-23</strain>
    </source>
</reference>
<dbReference type="SMART" id="SM00530">
    <property type="entry name" value="HTH_XRE"/>
    <property type="match status" value="1"/>
</dbReference>
<evidence type="ECO:0000259" key="2">
    <source>
        <dbReference type="PROSITE" id="PS50943"/>
    </source>
</evidence>
<comment type="caution">
    <text evidence="3">The sequence shown here is derived from an EMBL/GenBank/DDBJ whole genome shotgun (WGS) entry which is preliminary data.</text>
</comment>
<name>A0ABT4X8Q4_9BACI</name>
<dbReference type="PANTHER" id="PTHR46558:SF11">
    <property type="entry name" value="HTH-TYPE TRANSCRIPTIONAL REGULATOR XRE"/>
    <property type="match status" value="1"/>
</dbReference>
<accession>A0ABT4X8Q4</accession>
<evidence type="ECO:0000313" key="4">
    <source>
        <dbReference type="Proteomes" id="UP001211894"/>
    </source>
</evidence>
<dbReference type="PANTHER" id="PTHR46558">
    <property type="entry name" value="TRACRIPTIONAL REGULATORY PROTEIN-RELATED-RELATED"/>
    <property type="match status" value="1"/>
</dbReference>
<dbReference type="PROSITE" id="PS50943">
    <property type="entry name" value="HTH_CROC1"/>
    <property type="match status" value="1"/>
</dbReference>
<feature type="domain" description="HTH cro/C1-type" evidence="2">
    <location>
        <begin position="7"/>
        <end position="61"/>
    </location>
</feature>
<evidence type="ECO:0000313" key="3">
    <source>
        <dbReference type="EMBL" id="MDA7028651.1"/>
    </source>
</evidence>
<dbReference type="Pfam" id="PF01381">
    <property type="entry name" value="HTH_3"/>
    <property type="match status" value="1"/>
</dbReference>
<dbReference type="InterPro" id="IPR001387">
    <property type="entry name" value="Cro/C1-type_HTH"/>
</dbReference>
<dbReference type="InterPro" id="IPR010982">
    <property type="entry name" value="Lambda_DNA-bd_dom_sf"/>
</dbReference>
<keyword evidence="4" id="KW-1185">Reference proteome</keyword>
<dbReference type="CDD" id="cd00093">
    <property type="entry name" value="HTH_XRE"/>
    <property type="match status" value="1"/>
</dbReference>
<sequence>MQQRTWLIHIRTQLEMTQKEVANRVGIKRPYYSQIESGTRRPSVQVAKKISDVLDFNWVLFFEVNCSEKPQKSNTA</sequence>
<proteinExistence type="predicted"/>
<gene>
    <name evidence="3" type="ORF">PJ311_19145</name>
</gene>
<keyword evidence="1" id="KW-0238">DNA-binding</keyword>
<dbReference type="Gene3D" id="1.10.260.40">
    <property type="entry name" value="lambda repressor-like DNA-binding domains"/>
    <property type="match status" value="1"/>
</dbReference>
<dbReference type="SUPFAM" id="SSF47413">
    <property type="entry name" value="lambda repressor-like DNA-binding domains"/>
    <property type="match status" value="1"/>
</dbReference>
<dbReference type="Proteomes" id="UP001211894">
    <property type="component" value="Unassembled WGS sequence"/>
</dbReference>
<evidence type="ECO:0000256" key="1">
    <source>
        <dbReference type="ARBA" id="ARBA00023125"/>
    </source>
</evidence>
<dbReference type="EMBL" id="JAQKAB010000027">
    <property type="protein sequence ID" value="MDA7028651.1"/>
    <property type="molecule type" value="Genomic_DNA"/>
</dbReference>
<organism evidence="3 4">
    <name type="scientific">Bacillus changyiensis</name>
    <dbReference type="NCBI Taxonomy" id="3004103"/>
    <lineage>
        <taxon>Bacteria</taxon>
        <taxon>Bacillati</taxon>
        <taxon>Bacillota</taxon>
        <taxon>Bacilli</taxon>
        <taxon>Bacillales</taxon>
        <taxon>Bacillaceae</taxon>
        <taxon>Bacillus</taxon>
    </lineage>
</organism>
<protein>
    <submittedName>
        <fullName evidence="3">Helix-turn-helix transcriptional regulator</fullName>
    </submittedName>
</protein>
<dbReference type="RefSeq" id="WP_271342417.1">
    <property type="nucleotide sequence ID" value="NZ_JAQKAB010000027.1"/>
</dbReference>